<feature type="region of interest" description="Disordered" evidence="10">
    <location>
        <begin position="1008"/>
        <end position="1032"/>
    </location>
</feature>
<dbReference type="PANTHER" id="PTHR11850">
    <property type="entry name" value="HOMEOBOX PROTEIN TRANSCRIPTION FACTORS"/>
    <property type="match status" value="1"/>
</dbReference>
<keyword evidence="4 9" id="KW-0539">Nucleus</keyword>
<gene>
    <name evidence="12" type="ORF">QQF64_033571</name>
</gene>
<reference evidence="12 13" key="1">
    <citation type="submission" date="2023-09" db="EMBL/GenBank/DDBJ databases">
        <authorList>
            <person name="Wang M."/>
        </authorList>
    </citation>
    <scope>NUCLEOTIDE SEQUENCE [LARGE SCALE GENOMIC DNA]</scope>
    <source>
        <strain evidence="12">GT-2023</strain>
        <tissue evidence="12">Liver</tissue>
    </source>
</reference>
<feature type="region of interest" description="Disordered" evidence="10">
    <location>
        <begin position="339"/>
        <end position="394"/>
    </location>
</feature>
<evidence type="ECO:0000256" key="1">
    <source>
        <dbReference type="ARBA" id="ARBA00009661"/>
    </source>
</evidence>
<feature type="domain" description="Homeobox" evidence="11">
    <location>
        <begin position="1248"/>
        <end position="1311"/>
    </location>
</feature>
<dbReference type="Pfam" id="PF16493">
    <property type="entry name" value="Meis_PKNOX_N"/>
    <property type="match status" value="1"/>
</dbReference>
<dbReference type="EMBL" id="JAYMGO010000009">
    <property type="protein sequence ID" value="KAL1268208.1"/>
    <property type="molecule type" value="Genomic_DNA"/>
</dbReference>
<dbReference type="SMART" id="SM00389">
    <property type="entry name" value="HOX"/>
    <property type="match status" value="1"/>
</dbReference>
<dbReference type="InterPro" id="IPR008387">
    <property type="entry name" value="ATP_synth_f6_mt"/>
</dbReference>
<feature type="region of interest" description="Disordered" evidence="10">
    <location>
        <begin position="923"/>
        <end position="951"/>
    </location>
</feature>
<evidence type="ECO:0000256" key="6">
    <source>
        <dbReference type="ARBA" id="ARBA00059339"/>
    </source>
</evidence>
<proteinExistence type="inferred from homology"/>
<dbReference type="SUPFAM" id="SSF46689">
    <property type="entry name" value="Homeodomain-like"/>
    <property type="match status" value="1"/>
</dbReference>
<dbReference type="InterPro" id="IPR008422">
    <property type="entry name" value="KN_HD"/>
</dbReference>
<evidence type="ECO:0000313" key="12">
    <source>
        <dbReference type="EMBL" id="KAL1268208.1"/>
    </source>
</evidence>
<dbReference type="CDD" id="cd00086">
    <property type="entry name" value="homeodomain"/>
    <property type="match status" value="1"/>
</dbReference>
<comment type="function">
    <text evidence="6">Subunit F6, of the mitochondrial membrane ATP synthase complex (F(1)F(0) ATP synthase or Complex V) that produces ATP from ADP in the presence of a proton gradient across the membrane which is generated by electron transport complexes of the respiratory chain. ATP synthase complex consist of a soluble F(1) head domain - the catalytic core - and a membrane F(1) domain - the membrane proton channel. These two domains are linked by a central stalk rotating inside the F(1) region and a stationary peripheral stalk. During catalysis, ATP synthesis in the catalytic domain of F(1) is coupled via a rotary mechanism of the central stalk subunits to proton translocation. In vivo, can only synthesize ATP although its ATP hydrolase activity can be activated artificially in vitro. Part of the complex F(0) domain. Part of the complex F(0) domain and the peripheric stalk, which acts as a stator to hold the catalytic alpha(3)beta(3) subcomplex and subunit a/ATP6 static relative to the rotary elements.</text>
</comment>
<dbReference type="Gene3D" id="1.10.246.110">
    <property type="entry name" value="Mitochondrial ATP synthase-coupling factor 6"/>
    <property type="match status" value="1"/>
</dbReference>
<sequence length="1417" mass="146820">MAASLLRVGRLGSLRCLQKEGLSFIRRAPAVAFSSKSGDSKKSKKFNKEKAAPKTYFDIEKLQQHTSYVEFPKKEVAASVAAASTEAASVAAPAPEPVVTAPAVEATAPIVEATALAVEATAPIVEATAPAVEATAPAVEAPTPTGEASATVVEAATPTAEATASAVEGTSPIIEAGAPEVEAAAPIVEAAAPAVEAAAPIVEAASLAVEAAAPTVEAAAPAVEAAAPIVEAAAPTVEAAAPAVESAAPIVEAASPAVEAAAPIVEAAAPAVEAAAPAVESAAPIVEAASPAVEAAAPIVEAAAPAVEAAAPIVEAAAPAVEAAAPAVEAAAPTAEAAALEVEASPAAEATAPEAEATAPTAEAAVPEVEASPAAPEAPAAPTSEDTLTEEAPVQEAVAEVVEAVSEVVAEVVAEASPVLEAEVVAESGPIEAVAEAAPAEELIDPAPVITDATEVPAEDVETPEAGLDPIQKLFLDSIRAYSTKSGGASGGLVDAGPEYQKALAEEINKLQRLYGGGDLSSFPEFKFPVFENDRFVNCIFHTDNNNRGTKMAASLLRLGRLGSVKCLLREGWGTPRTPFVAALCTKGDVPPKTAKKAKAPSKSKTLEADERASLLAYKPTVAFPSKLSATGFLPKDVALGESKISEAAANETTAGGPVADTAAAEEAKITEVPPTNEVTTKSEGSKASDVEAEVQKDQDDSSSSSSSSSSSDSDSDSDSDDEKPKTETPESGDKAAEEKKSSSLTNDVNVADKKAKPESVSFGEVQESAETVTKAKPKKVPAPSAKSDGSDETLIDPAPILSSPTTEAIPEAASKSITTDTPDKIDTATKVPVEKIVVEKKPEIKAEDAVRVAAEVVPEASPEEAVKTVEASPVVAPAAPGDVAPKPEDASFKAEAGTQAAHSEELVDPAPVSADAVEARAETNVVETPEEQAPEKAPEPEPEPFDNTTYKNLQHHNYNILAPRSFPAACSYNAPVLAVATLNMMAAQSVSIDKYQEGDQQMQVMEQSESDLEKGFANGNTGSSSSPVSTEPQTQLDVYKACIYRHPLFPLLALLFEKCEQSTQGSDCVTSASFDVDIENFVRSQEKEGKAFFSEDPDLDNLMVKAIQVLRIHLLELEKVSDLCKDFCSRYISCLKTKMNSETLLSGEPGSPYSPVHDQLSNPFASALSPQGVVVPSQGLQQGSVTVTTVNPSQMVAGNTVYQPVTVVTPQGQVVTQAISPGTIHIQNSQLQLQLNQDLSFFGGDDSSPKNKRGVLPKQATNVMRSWLFQHIAHPYPTEEEKKQIATQTNLTLLQVNNWFINARRRILQPMLDANSTEMSKTKKKTAQSRPLHRFWSDTIASSGTQQQLTMPDGSMVTVGMNVDGFQALSSDGATLAMQQVMMGDHSEDESEESGNEDDADLSSANMTGLGLDVSD</sequence>
<comment type="subunit">
    <text evidence="7">Component of the ATP synthase complex composed at least of ATP5F1A/subunit alpha, ATP5F1B/subunit beta, ATP5MC1/subunit c (homooctomer), MT-ATP6/subunit a, MT-ATP8/subunit 8, ATP5ME/subunit e, ATP5MF/subunit f, ATP5MG/subunit g, ATP5MK/subunit k, ATP5MJ/subunit j, ATP5F1C/subunit gamma, ATP5F1D/subunit delta, ATP5F1E/subunit epsilon, ATP5PF/subunit F6, ATP5PB/subunit b, ATP5PD/subunit d, ATP5PO/subunit OSCP. ATP synthase complex consists of a soluble F(1) head domain (subunits alpha(3) and beta(3)) - the catalytic core - and a membrane F(0) domain - the membrane proton channel (subunits c, a, 8, e, f, g, k and j). These two domains are linked by a central stalk (subunits gamma, delta, and epsilon) rotating inside the F1 region and a stationary peripheral stalk (subunits F6, b, d, and OSCP).</text>
</comment>
<dbReference type="Pfam" id="PF05511">
    <property type="entry name" value="ATP-synt_F6"/>
    <property type="match status" value="1"/>
</dbReference>
<evidence type="ECO:0000256" key="10">
    <source>
        <dbReference type="SAM" id="MobiDB-lite"/>
    </source>
</evidence>
<dbReference type="Proteomes" id="UP001558613">
    <property type="component" value="Unassembled WGS sequence"/>
</dbReference>
<keyword evidence="13" id="KW-1185">Reference proteome</keyword>
<feature type="region of interest" description="Disordered" evidence="10">
    <location>
        <begin position="1384"/>
        <end position="1417"/>
    </location>
</feature>
<evidence type="ECO:0000256" key="3">
    <source>
        <dbReference type="ARBA" id="ARBA00023155"/>
    </source>
</evidence>
<evidence type="ECO:0000256" key="9">
    <source>
        <dbReference type="PROSITE-ProRule" id="PRU00108"/>
    </source>
</evidence>
<keyword evidence="2 9" id="KW-0238">DNA-binding</keyword>
<dbReference type="Pfam" id="PF05920">
    <property type="entry name" value="Homeobox_KN"/>
    <property type="match status" value="1"/>
</dbReference>
<accession>A0ABR3MU91</accession>
<dbReference type="InterPro" id="IPR050224">
    <property type="entry name" value="TALE_homeobox"/>
</dbReference>
<feature type="compositionally biased region" description="Basic and acidic residues" evidence="10">
    <location>
        <begin position="684"/>
        <end position="700"/>
    </location>
</feature>
<evidence type="ECO:0000259" key="11">
    <source>
        <dbReference type="PROSITE" id="PS50071"/>
    </source>
</evidence>
<evidence type="ECO:0000256" key="8">
    <source>
        <dbReference type="ARBA" id="ARBA00073749"/>
    </source>
</evidence>
<protein>
    <recommendedName>
        <fullName evidence="8">ATP synthase peripheral stalk subunit F6, mitochondrial</fullName>
    </recommendedName>
    <alternativeName>
        <fullName evidence="5">ATP synthase peripheral stalk subunit F6</fullName>
    </alternativeName>
</protein>
<dbReference type="Gene3D" id="1.10.10.60">
    <property type="entry name" value="Homeodomain-like"/>
    <property type="match status" value="1"/>
</dbReference>
<dbReference type="SUPFAM" id="SSF111357">
    <property type="entry name" value="Mitochondrial ATP synthase coupling factor 6"/>
    <property type="match status" value="1"/>
</dbReference>
<comment type="caution">
    <text evidence="12">The sequence shown here is derived from an EMBL/GenBank/DDBJ whole genome shotgun (WGS) entry which is preliminary data.</text>
</comment>
<evidence type="ECO:0000256" key="2">
    <source>
        <dbReference type="ARBA" id="ARBA00023125"/>
    </source>
</evidence>
<feature type="compositionally biased region" description="Low complexity" evidence="10">
    <location>
        <begin position="870"/>
        <end position="885"/>
    </location>
</feature>
<dbReference type="PROSITE" id="PS50071">
    <property type="entry name" value="HOMEOBOX_2"/>
    <property type="match status" value="1"/>
</dbReference>
<keyword evidence="3 9" id="KW-0371">Homeobox</keyword>
<evidence type="ECO:0000256" key="4">
    <source>
        <dbReference type="ARBA" id="ARBA00023242"/>
    </source>
</evidence>
<feature type="compositionally biased region" description="Low complexity" evidence="10">
    <location>
        <begin position="702"/>
        <end position="713"/>
    </location>
</feature>
<feature type="compositionally biased region" description="Acidic residues" evidence="10">
    <location>
        <begin position="1388"/>
        <end position="1402"/>
    </location>
</feature>
<feature type="compositionally biased region" description="Basic and acidic residues" evidence="10">
    <location>
        <begin position="723"/>
        <end position="742"/>
    </location>
</feature>
<evidence type="ECO:0000313" key="13">
    <source>
        <dbReference type="Proteomes" id="UP001558613"/>
    </source>
</evidence>
<organism evidence="12 13">
    <name type="scientific">Cirrhinus molitorella</name>
    <name type="common">mud carp</name>
    <dbReference type="NCBI Taxonomy" id="172907"/>
    <lineage>
        <taxon>Eukaryota</taxon>
        <taxon>Metazoa</taxon>
        <taxon>Chordata</taxon>
        <taxon>Craniata</taxon>
        <taxon>Vertebrata</taxon>
        <taxon>Euteleostomi</taxon>
        <taxon>Actinopterygii</taxon>
        <taxon>Neopterygii</taxon>
        <taxon>Teleostei</taxon>
        <taxon>Ostariophysi</taxon>
        <taxon>Cypriniformes</taxon>
        <taxon>Cyprinidae</taxon>
        <taxon>Labeoninae</taxon>
        <taxon>Labeonini</taxon>
        <taxon>Cirrhinus</taxon>
    </lineage>
</organism>
<feature type="DNA-binding region" description="Homeobox" evidence="9">
    <location>
        <begin position="1250"/>
        <end position="1312"/>
    </location>
</feature>
<dbReference type="InterPro" id="IPR009057">
    <property type="entry name" value="Homeodomain-like_sf"/>
</dbReference>
<comment type="subcellular location">
    <subcellularLocation>
        <location evidence="9">Nucleus</location>
    </subcellularLocation>
</comment>
<feature type="compositionally biased region" description="Polar residues" evidence="10">
    <location>
        <begin position="1019"/>
        <end position="1032"/>
    </location>
</feature>
<feature type="region of interest" description="Disordered" evidence="10">
    <location>
        <begin position="858"/>
        <end position="906"/>
    </location>
</feature>
<evidence type="ECO:0000256" key="7">
    <source>
        <dbReference type="ARBA" id="ARBA00064647"/>
    </source>
</evidence>
<name>A0ABR3MU91_9TELE</name>
<evidence type="ECO:0000256" key="5">
    <source>
        <dbReference type="ARBA" id="ARBA00029863"/>
    </source>
</evidence>
<comment type="similarity">
    <text evidence="1">Belongs to the TALE/MEIS homeobox family.</text>
</comment>
<feature type="region of interest" description="Disordered" evidence="10">
    <location>
        <begin position="136"/>
        <end position="168"/>
    </location>
</feature>
<dbReference type="InterPro" id="IPR001356">
    <property type="entry name" value="HD"/>
</dbReference>
<feature type="region of interest" description="Disordered" evidence="10">
    <location>
        <begin position="649"/>
        <end position="825"/>
    </location>
</feature>
<dbReference type="InterPro" id="IPR032453">
    <property type="entry name" value="PKNOX/Meis_N"/>
</dbReference>
<dbReference type="InterPro" id="IPR036204">
    <property type="entry name" value="ATP_synth_f6_sf_mt"/>
</dbReference>